<evidence type="ECO:0000256" key="9">
    <source>
        <dbReference type="ARBA" id="ARBA00022989"/>
    </source>
</evidence>
<evidence type="ECO:0000256" key="2">
    <source>
        <dbReference type="ARBA" id="ARBA00004651"/>
    </source>
</evidence>
<organism evidence="15 16">
    <name type="scientific">Buchnera aphidicola</name>
    <name type="common">Pentalonia nigronervosa</name>
    <dbReference type="NCBI Taxonomy" id="1309793"/>
    <lineage>
        <taxon>Bacteria</taxon>
        <taxon>Pseudomonadati</taxon>
        <taxon>Pseudomonadota</taxon>
        <taxon>Gammaproteobacteria</taxon>
        <taxon>Enterobacterales</taxon>
        <taxon>Erwiniaceae</taxon>
        <taxon>Buchnera</taxon>
    </lineage>
</organism>
<dbReference type="GO" id="GO:0006829">
    <property type="term" value="P:zinc ion transport"/>
    <property type="evidence" value="ECO:0007669"/>
    <property type="project" value="UniProtKB-KW"/>
</dbReference>
<dbReference type="GO" id="GO:0055085">
    <property type="term" value="P:transmembrane transport"/>
    <property type="evidence" value="ECO:0007669"/>
    <property type="project" value="InterPro"/>
</dbReference>
<dbReference type="SUPFAM" id="SSF81345">
    <property type="entry name" value="ABC transporter involved in vitamin B12 uptake, BtuC"/>
    <property type="match status" value="1"/>
</dbReference>
<evidence type="ECO:0000256" key="6">
    <source>
        <dbReference type="ARBA" id="ARBA00022692"/>
    </source>
</evidence>
<evidence type="ECO:0000256" key="11">
    <source>
        <dbReference type="ARBA" id="ARBA00023136"/>
    </source>
</evidence>
<dbReference type="CDD" id="cd06550">
    <property type="entry name" value="TM_ABC_iron-siderophores_like"/>
    <property type="match status" value="1"/>
</dbReference>
<keyword evidence="5" id="KW-1003">Cell membrane</keyword>
<accession>A0A7H1AZU7</accession>
<dbReference type="InterPro" id="IPR001626">
    <property type="entry name" value="ABC_TroCD"/>
</dbReference>
<feature type="transmembrane region" description="Helical" evidence="14">
    <location>
        <begin position="84"/>
        <end position="104"/>
    </location>
</feature>
<evidence type="ECO:0000256" key="8">
    <source>
        <dbReference type="ARBA" id="ARBA00022906"/>
    </source>
</evidence>
<dbReference type="InterPro" id="IPR037294">
    <property type="entry name" value="ABC_BtuC-like"/>
</dbReference>
<comment type="similarity">
    <text evidence="3 13">Belongs to the ABC-3 integral membrane protein family.</text>
</comment>
<evidence type="ECO:0000256" key="4">
    <source>
        <dbReference type="ARBA" id="ARBA00022448"/>
    </source>
</evidence>
<evidence type="ECO:0000256" key="13">
    <source>
        <dbReference type="RuleBase" id="RU003943"/>
    </source>
</evidence>
<evidence type="ECO:0000256" key="5">
    <source>
        <dbReference type="ARBA" id="ARBA00022475"/>
    </source>
</evidence>
<keyword evidence="9 14" id="KW-1133">Transmembrane helix</keyword>
<evidence type="ECO:0000256" key="12">
    <source>
        <dbReference type="ARBA" id="ARBA00040080"/>
    </source>
</evidence>
<keyword evidence="11 14" id="KW-0472">Membrane</keyword>
<evidence type="ECO:0000256" key="3">
    <source>
        <dbReference type="ARBA" id="ARBA00008034"/>
    </source>
</evidence>
<dbReference type="EMBL" id="CP061275">
    <property type="protein sequence ID" value="QNS02002.1"/>
    <property type="molecule type" value="Genomic_DNA"/>
</dbReference>
<dbReference type="Pfam" id="PF00950">
    <property type="entry name" value="ABC-3"/>
    <property type="match status" value="1"/>
</dbReference>
<dbReference type="PANTHER" id="PTHR30477">
    <property type="entry name" value="ABC-TRANSPORTER METAL-BINDING PROTEIN"/>
    <property type="match status" value="1"/>
</dbReference>
<comment type="subcellular location">
    <subcellularLocation>
        <location evidence="2 13">Cell membrane</location>
        <topology evidence="2 13">Multi-pass membrane protein</topology>
    </subcellularLocation>
</comment>
<feature type="transmembrane region" description="Helical" evidence="14">
    <location>
        <begin position="6"/>
        <end position="31"/>
    </location>
</feature>
<keyword evidence="6 13" id="KW-0812">Transmembrane</keyword>
<evidence type="ECO:0000256" key="7">
    <source>
        <dbReference type="ARBA" id="ARBA00022833"/>
    </source>
</evidence>
<dbReference type="PANTHER" id="PTHR30477:SF23">
    <property type="entry name" value="HIGH-AFFINITY ZINC UPTAKE SYSTEM MEMBRANE PROTEIN ZNUB"/>
    <property type="match status" value="1"/>
</dbReference>
<keyword evidence="4 13" id="KW-0813">Transport</keyword>
<dbReference type="Proteomes" id="UP000516346">
    <property type="component" value="Chromosome"/>
</dbReference>
<dbReference type="AlphaFoldDB" id="A0A7H1AZU7"/>
<keyword evidence="8" id="KW-0864">Zinc transport</keyword>
<evidence type="ECO:0000313" key="15">
    <source>
        <dbReference type="EMBL" id="QNS02002.1"/>
    </source>
</evidence>
<keyword evidence="7" id="KW-0862">Zinc</keyword>
<keyword evidence="10" id="KW-0406">Ion transport</keyword>
<sequence>MFESIFPGWVAGVLFALITGPLGSFVIWRRMSSFGDTLSHSSFLGLAISFSFNFNSFVSIFLLISIIAVILACLEELLPISLDTILNVVSHSSLSLGMILISFLSSTKKIDLNNYFFGDLLKVTVFDLILITIGSIIILSILIYHWNDILTTTINEELAKIDGINLLYIRLIIMFMISLSISIAIKFVGSLLVTSLLVIPPSTAQHFSKSPEKMAFFTILISIISITGGICLSVYYSIPSSPAIVIFSTSIYFLSHLKKYFF</sequence>
<evidence type="ECO:0000313" key="16">
    <source>
        <dbReference type="Proteomes" id="UP000516346"/>
    </source>
</evidence>
<dbReference type="GO" id="GO:0010043">
    <property type="term" value="P:response to zinc ion"/>
    <property type="evidence" value="ECO:0007669"/>
    <property type="project" value="TreeGrafter"/>
</dbReference>
<evidence type="ECO:0000256" key="1">
    <source>
        <dbReference type="ARBA" id="ARBA00002313"/>
    </source>
</evidence>
<feature type="transmembrane region" description="Helical" evidence="14">
    <location>
        <begin position="167"/>
        <end position="193"/>
    </location>
</feature>
<gene>
    <name evidence="15" type="ORF">ICW73_00845</name>
</gene>
<feature type="transmembrane region" description="Helical" evidence="14">
    <location>
        <begin position="125"/>
        <end position="147"/>
    </location>
</feature>
<comment type="function">
    <text evidence="1">Involved in the high-affinity zinc uptake transport system.</text>
</comment>
<feature type="transmembrane region" description="Helical" evidence="14">
    <location>
        <begin position="214"/>
        <end position="236"/>
    </location>
</feature>
<evidence type="ECO:0000256" key="14">
    <source>
        <dbReference type="SAM" id="Phobius"/>
    </source>
</evidence>
<dbReference type="Gene3D" id="1.10.3470.10">
    <property type="entry name" value="ABC transporter involved in vitamin B12 uptake, BtuC"/>
    <property type="match status" value="1"/>
</dbReference>
<name>A0A7H1AZU7_9GAMM</name>
<protein>
    <recommendedName>
        <fullName evidence="12">High-affinity zinc uptake system membrane protein ZnuB</fullName>
    </recommendedName>
</protein>
<reference evidence="15 16" key="1">
    <citation type="submission" date="2020-09" db="EMBL/GenBank/DDBJ databases">
        <title>Genome sequence of the banana aphid, Pentalonia nigronervosa Coquerel (Hemiptera: Aphididae) and its symbionts.</title>
        <authorList>
            <person name="Mathers T.C."/>
            <person name="Mugford S.T."/>
            <person name="Hogenhout S.A."/>
            <person name="Tripathi L."/>
        </authorList>
    </citation>
    <scope>NUCLEOTIDE SEQUENCE [LARGE SCALE GENOMIC DNA]</scope>
    <source>
        <strain evidence="15">Ba4</strain>
    </source>
</reference>
<evidence type="ECO:0000256" key="10">
    <source>
        <dbReference type="ARBA" id="ARBA00023065"/>
    </source>
</evidence>
<dbReference type="GO" id="GO:0043190">
    <property type="term" value="C:ATP-binding cassette (ABC) transporter complex"/>
    <property type="evidence" value="ECO:0007669"/>
    <property type="project" value="InterPro"/>
</dbReference>
<feature type="transmembrane region" description="Helical" evidence="14">
    <location>
        <begin position="43"/>
        <end position="72"/>
    </location>
</feature>
<proteinExistence type="inferred from homology"/>